<dbReference type="InterPro" id="IPR003313">
    <property type="entry name" value="AraC-bd"/>
</dbReference>
<dbReference type="InterPro" id="IPR020449">
    <property type="entry name" value="Tscrpt_reg_AraC-type_HTH"/>
</dbReference>
<evidence type="ECO:0000256" key="3">
    <source>
        <dbReference type="ARBA" id="ARBA00023159"/>
    </source>
</evidence>
<dbReference type="Pfam" id="PF02311">
    <property type="entry name" value="AraC_binding"/>
    <property type="match status" value="1"/>
</dbReference>
<gene>
    <name evidence="7" type="ORF">AWC35_12200</name>
</gene>
<dbReference type="InterPro" id="IPR018060">
    <property type="entry name" value="HTH_AraC"/>
</dbReference>
<evidence type="ECO:0000256" key="5">
    <source>
        <dbReference type="ARBA" id="ARBA00044978"/>
    </source>
</evidence>
<dbReference type="PROSITE" id="PS00041">
    <property type="entry name" value="HTH_ARAC_FAMILY_1"/>
    <property type="match status" value="1"/>
</dbReference>
<protein>
    <recommendedName>
        <fullName evidence="5">Arabinose operon regulatory protein</fullName>
    </recommendedName>
</protein>
<keyword evidence="3" id="KW-0010">Activator</keyword>
<evidence type="ECO:0000256" key="1">
    <source>
        <dbReference type="ARBA" id="ARBA00023015"/>
    </source>
</evidence>
<keyword evidence="4" id="KW-0804">Transcription</keyword>
<dbReference type="Pfam" id="PF12833">
    <property type="entry name" value="HTH_18"/>
    <property type="match status" value="1"/>
</dbReference>
<dbReference type="PANTHER" id="PTHR11019:SF159">
    <property type="entry name" value="TRANSCRIPTIONAL REGULATOR-RELATED"/>
    <property type="match status" value="1"/>
</dbReference>
<dbReference type="OrthoDB" id="5949386at2"/>
<dbReference type="KEGG" id="gqu:AWC35_12200"/>
<accession>A0A250B1S6</accession>
<dbReference type="Proteomes" id="UP000217182">
    <property type="component" value="Chromosome"/>
</dbReference>
<dbReference type="InterPro" id="IPR011051">
    <property type="entry name" value="RmlC_Cupin_sf"/>
</dbReference>
<feature type="domain" description="HTH araC/xylS-type" evidence="6">
    <location>
        <begin position="173"/>
        <end position="270"/>
    </location>
</feature>
<dbReference type="SUPFAM" id="SSF51182">
    <property type="entry name" value="RmlC-like cupins"/>
    <property type="match status" value="1"/>
</dbReference>
<dbReference type="AlphaFoldDB" id="A0A250B1S6"/>
<dbReference type="SMART" id="SM00342">
    <property type="entry name" value="HTH_ARAC"/>
    <property type="match status" value="1"/>
</dbReference>
<dbReference type="EMBL" id="CP014136">
    <property type="protein sequence ID" value="ATA20035.1"/>
    <property type="molecule type" value="Genomic_DNA"/>
</dbReference>
<proteinExistence type="predicted"/>
<evidence type="ECO:0000313" key="7">
    <source>
        <dbReference type="EMBL" id="ATA20035.1"/>
    </source>
</evidence>
<evidence type="ECO:0000256" key="4">
    <source>
        <dbReference type="ARBA" id="ARBA00023163"/>
    </source>
</evidence>
<evidence type="ECO:0000259" key="6">
    <source>
        <dbReference type="PROSITE" id="PS01124"/>
    </source>
</evidence>
<sequence length="270" mass="30236">MPASTTPPRSNRREWRLASTSPLKTLPRPVYLRAYHIGAGTHIESHRHHWWQFLFARKGLMQVQAGETALTLPPDYGMWLPPGCEHSLWVGEDVELESLYIERAAIAMADRRLRVVKVDDFVRAFIHHACTQLPVCYDQQGAEGRKVGVLLDSLQALPDAPFNLPFPTAPRLLEVCLAIQKAPQLPHTLAQSASAAHMSPRTFSRHFLRATGLPYHTWRQRMRLLGTLALLRSGLSVTEVALAIGYATPSAFIYAFRQLFGTSPSRISLG</sequence>
<dbReference type="PANTHER" id="PTHR11019">
    <property type="entry name" value="HTH-TYPE TRANSCRIPTIONAL REGULATOR NIMR"/>
    <property type="match status" value="1"/>
</dbReference>
<dbReference type="InterPro" id="IPR014710">
    <property type="entry name" value="RmlC-like_jellyroll"/>
</dbReference>
<keyword evidence="1" id="KW-0805">Transcription regulation</keyword>
<evidence type="ECO:0000256" key="2">
    <source>
        <dbReference type="ARBA" id="ARBA00023125"/>
    </source>
</evidence>
<dbReference type="Gene3D" id="1.10.10.60">
    <property type="entry name" value="Homeodomain-like"/>
    <property type="match status" value="2"/>
</dbReference>
<keyword evidence="2" id="KW-0238">DNA-binding</keyword>
<dbReference type="InterPro" id="IPR009057">
    <property type="entry name" value="Homeodomain-like_sf"/>
</dbReference>
<dbReference type="SUPFAM" id="SSF46689">
    <property type="entry name" value="Homeodomain-like"/>
    <property type="match status" value="1"/>
</dbReference>
<dbReference type="PROSITE" id="PS01124">
    <property type="entry name" value="HTH_ARAC_FAMILY_2"/>
    <property type="match status" value="1"/>
</dbReference>
<organism evidence="7 8">
    <name type="scientific">Gibbsiella quercinecans</name>
    <dbReference type="NCBI Taxonomy" id="929813"/>
    <lineage>
        <taxon>Bacteria</taxon>
        <taxon>Pseudomonadati</taxon>
        <taxon>Pseudomonadota</taxon>
        <taxon>Gammaproteobacteria</taxon>
        <taxon>Enterobacterales</taxon>
        <taxon>Yersiniaceae</taxon>
        <taxon>Gibbsiella</taxon>
    </lineage>
</organism>
<name>A0A250B1S6_9GAMM</name>
<dbReference type="RefSeq" id="WP_095846639.1">
    <property type="nucleotide sequence ID" value="NZ_SMBC01000022.1"/>
</dbReference>
<dbReference type="CDD" id="cd06124">
    <property type="entry name" value="cupin_NimR-like_N"/>
    <property type="match status" value="1"/>
</dbReference>
<evidence type="ECO:0000313" key="8">
    <source>
        <dbReference type="Proteomes" id="UP000217182"/>
    </source>
</evidence>
<dbReference type="Gene3D" id="2.60.120.10">
    <property type="entry name" value="Jelly Rolls"/>
    <property type="match status" value="1"/>
</dbReference>
<keyword evidence="8" id="KW-1185">Reference proteome</keyword>
<dbReference type="InterPro" id="IPR018062">
    <property type="entry name" value="HTH_AraC-typ_CS"/>
</dbReference>
<reference evidence="7 8" key="1">
    <citation type="submission" date="2016-01" db="EMBL/GenBank/DDBJ databases">
        <authorList>
            <person name="Oliw E.H."/>
        </authorList>
    </citation>
    <scope>NUCLEOTIDE SEQUENCE [LARGE SCALE GENOMIC DNA]</scope>
    <source>
        <strain evidence="7 8">FRB97</strain>
    </source>
</reference>
<dbReference type="GO" id="GO:0003700">
    <property type="term" value="F:DNA-binding transcription factor activity"/>
    <property type="evidence" value="ECO:0007669"/>
    <property type="project" value="InterPro"/>
</dbReference>
<dbReference type="PRINTS" id="PR00032">
    <property type="entry name" value="HTHARAC"/>
</dbReference>
<dbReference type="GO" id="GO:0043565">
    <property type="term" value="F:sequence-specific DNA binding"/>
    <property type="evidence" value="ECO:0007669"/>
    <property type="project" value="InterPro"/>
</dbReference>